<organism evidence="9 10">
    <name type="scientific">Amycolatopsis dendrobii</name>
    <dbReference type="NCBI Taxonomy" id="2760662"/>
    <lineage>
        <taxon>Bacteria</taxon>
        <taxon>Bacillati</taxon>
        <taxon>Actinomycetota</taxon>
        <taxon>Actinomycetes</taxon>
        <taxon>Pseudonocardiales</taxon>
        <taxon>Pseudonocardiaceae</taxon>
        <taxon>Amycolatopsis</taxon>
    </lineage>
</organism>
<dbReference type="SUPFAM" id="SSF52743">
    <property type="entry name" value="Subtilisin-like"/>
    <property type="match status" value="1"/>
</dbReference>
<dbReference type="GO" id="GO:0004252">
    <property type="term" value="F:serine-type endopeptidase activity"/>
    <property type="evidence" value="ECO:0007669"/>
    <property type="project" value="UniProtKB-UniRule"/>
</dbReference>
<dbReference type="InterPro" id="IPR000209">
    <property type="entry name" value="Peptidase_S8/S53_dom"/>
</dbReference>
<dbReference type="InterPro" id="IPR036852">
    <property type="entry name" value="Peptidase_S8/S53_dom_sf"/>
</dbReference>
<dbReference type="InterPro" id="IPR023828">
    <property type="entry name" value="Peptidase_S8_Ser-AS"/>
</dbReference>
<name>A0A7W3ZCY9_9PSEU</name>
<dbReference type="InterPro" id="IPR051048">
    <property type="entry name" value="Peptidase_S8/S53_subtilisin"/>
</dbReference>
<dbReference type="Gene3D" id="3.50.30.30">
    <property type="match status" value="1"/>
</dbReference>
<accession>A0A7W3ZCY9</accession>
<keyword evidence="7" id="KW-0732">Signal</keyword>
<dbReference type="PANTHER" id="PTHR43399:SF4">
    <property type="entry name" value="CELL WALL-ASSOCIATED PROTEASE"/>
    <property type="match status" value="1"/>
</dbReference>
<dbReference type="EMBL" id="JACGZW010000009">
    <property type="protein sequence ID" value="MBB1156855.1"/>
    <property type="molecule type" value="Genomic_DNA"/>
</dbReference>
<dbReference type="PROSITE" id="PS51892">
    <property type="entry name" value="SUBTILASE"/>
    <property type="match status" value="1"/>
</dbReference>
<dbReference type="AlphaFoldDB" id="A0A7W3ZCY9"/>
<evidence type="ECO:0000256" key="4">
    <source>
        <dbReference type="ARBA" id="ARBA00022825"/>
    </source>
</evidence>
<dbReference type="Proteomes" id="UP000526734">
    <property type="component" value="Unassembled WGS sequence"/>
</dbReference>
<evidence type="ECO:0000256" key="3">
    <source>
        <dbReference type="ARBA" id="ARBA00022801"/>
    </source>
</evidence>
<evidence type="ECO:0000313" key="10">
    <source>
        <dbReference type="Proteomes" id="UP000526734"/>
    </source>
</evidence>
<evidence type="ECO:0000256" key="1">
    <source>
        <dbReference type="ARBA" id="ARBA00011073"/>
    </source>
</evidence>
<evidence type="ECO:0000256" key="2">
    <source>
        <dbReference type="ARBA" id="ARBA00022670"/>
    </source>
</evidence>
<reference evidence="9 10" key="1">
    <citation type="submission" date="2020-08" db="EMBL/GenBank/DDBJ databases">
        <title>Amycolatopsis sp. nov. DR6-1 isolated from Dendrobium heterocarpum.</title>
        <authorList>
            <person name="Tedsree N."/>
            <person name="Kuncharoen N."/>
            <person name="Likhitwitayawuid K."/>
            <person name="Tanasupawat S."/>
        </authorList>
    </citation>
    <scope>NUCLEOTIDE SEQUENCE [LARGE SCALE GENOMIC DNA]</scope>
    <source>
        <strain evidence="9 10">DR6-1</strain>
    </source>
</reference>
<dbReference type="RefSeq" id="WP_182893749.1">
    <property type="nucleotide sequence ID" value="NZ_JACGZW010000009.1"/>
</dbReference>
<keyword evidence="2 6" id="KW-0645">Protease</keyword>
<dbReference type="Pfam" id="PF00082">
    <property type="entry name" value="Peptidase_S8"/>
    <property type="match status" value="1"/>
</dbReference>
<feature type="domain" description="Peptidase S8/S53" evidence="8">
    <location>
        <begin position="217"/>
        <end position="473"/>
    </location>
</feature>
<evidence type="ECO:0000256" key="6">
    <source>
        <dbReference type="PROSITE-ProRule" id="PRU01240"/>
    </source>
</evidence>
<keyword evidence="3 6" id="KW-0378">Hydrolase</keyword>
<dbReference type="PRINTS" id="PR00723">
    <property type="entry name" value="SUBTILISIN"/>
</dbReference>
<comment type="similarity">
    <text evidence="1 6">Belongs to the peptidase S8 family.</text>
</comment>
<evidence type="ECO:0000256" key="5">
    <source>
        <dbReference type="PIRSR" id="PIRSR615500-1"/>
    </source>
</evidence>
<evidence type="ECO:0000259" key="8">
    <source>
        <dbReference type="Pfam" id="PF00082"/>
    </source>
</evidence>
<feature type="signal peptide" evidence="7">
    <location>
        <begin position="1"/>
        <end position="23"/>
    </location>
</feature>
<dbReference type="GO" id="GO:0006508">
    <property type="term" value="P:proteolysis"/>
    <property type="evidence" value="ECO:0007669"/>
    <property type="project" value="UniProtKB-KW"/>
</dbReference>
<dbReference type="InterPro" id="IPR015500">
    <property type="entry name" value="Peptidase_S8_subtilisin-rel"/>
</dbReference>
<keyword evidence="4 6" id="KW-0720">Serine protease</keyword>
<keyword evidence="10" id="KW-1185">Reference proteome</keyword>
<protein>
    <submittedName>
        <fullName evidence="9">S8 family serine peptidase</fullName>
    </submittedName>
</protein>
<gene>
    <name evidence="9" type="ORF">H4281_27205</name>
</gene>
<dbReference type="PANTHER" id="PTHR43399">
    <property type="entry name" value="SUBTILISIN-RELATED"/>
    <property type="match status" value="1"/>
</dbReference>
<feature type="active site" description="Charge relay system" evidence="5 6">
    <location>
        <position position="258"/>
    </location>
</feature>
<proteinExistence type="inferred from homology"/>
<feature type="active site" description="Charge relay system" evidence="5 6">
    <location>
        <position position="435"/>
    </location>
</feature>
<comment type="caution">
    <text evidence="9">The sequence shown here is derived from an EMBL/GenBank/DDBJ whole genome shotgun (WGS) entry which is preliminary data.</text>
</comment>
<feature type="chain" id="PRO_5038875921" evidence="7">
    <location>
        <begin position="24"/>
        <end position="1238"/>
    </location>
</feature>
<dbReference type="PROSITE" id="PS00138">
    <property type="entry name" value="SUBTILASE_SER"/>
    <property type="match status" value="1"/>
</dbReference>
<dbReference type="Gene3D" id="3.40.50.200">
    <property type="entry name" value="Peptidase S8/S53 domain"/>
    <property type="match status" value="1"/>
</dbReference>
<evidence type="ECO:0000313" key="9">
    <source>
        <dbReference type="EMBL" id="MBB1156855.1"/>
    </source>
</evidence>
<sequence>MTWRSRAITLGCTGALVAALGHAAPAAAEPASGSPAPGPGERHTVTLLTGDVVQVESVQGGRQIATVRPGKGRENIRFTQSEVDGKLQVIPADAVSLVADDRLDKALFNVTDLIAQGYADESSPTVPMIAHYAKGVSIASAPALAATTQGAELPSVNGRAVREDKKRAGEFWQSFTGPHAASGAVERITLDRKVHASLDRSVPQIGAPEAWAAGFDGSGVAVAVLDTGYDPNHPDLAGKVAKSANFSTSPDVVDRFGHGTHVAATIAGSGAAAGGTRKGAAPGAKLYVGKVLGDDGTASSSEVLQGMEWAANSGAKVINMSLGGGATDGTDDLSVGLNELTARTGALFVVAAGNDGQNGASTIGTPGTADSALTVGAVDRKDELAPFSSMGPRLGDQAVKPDITAPGVGIVAARAAGTSLGEVVDQYYTAASGTSMATPHVAGAAAILAQRYPQWTAQQLKDGLASTSKPSAGLNAFQQGGGRVDVAAAAVHPGVFATGTLNLGPVTNDSGPVRKEITYTNTTSAPVTITPKLDLRRGDGGTPGDAVRLDKSTVEVPANGTATVVITVDSAALVPGNYTGSVLVGAVHTTVGLVKEPPKHKVSISGIGRDGKAYPMDLQLFGDDMRYDIVRTIQSDHPFVTELPEGTYYARGMFHTGLAPDEELAIVLNPEFSITKDTNLVLDARNAIPVQIKTPRPSTLENIISSYAHREFGSRKISNYVMEFPGVRHIYVTPTQKVKNGTFEFGTRWQLTAPMLTATTLPWVGVKTELFYYALSPAISGFKWLGVVPVDGDKPEQFAKARGKIALVTPAKDGTNPDAAAKQAAAAGAAMAMVVSLPDEHTYAHWQPRGNRLPIPTVRITNEQGMKLADRAKFGFTSLFLQGTPVSPYLYDIMQVTHDQIPQKIVYQVSERNSATVTANYHATGKDEWLSEQRFGWRPWEKTAINQYQRYAHTGTAREEIVSTDETIWQHRVNNKLSWDTFQPLAVGMLEQPHTFSPGQRATENWYAPVVRPAIPRGAGLENSRTGDTFAFRIPEFADPETSHYAFSEAELGDDQPDQVSAKLYQDGKLVKEGPVAWGKFPASAGPAKYRLDLSLTKSTPDWAYGTHTETSWTFGSKRPAEGKTDLLPLLQVDYGVQTDLTQKARAGRSLPVEFTVRNQDGMAAPKNPQLTVEVSYDDGRTWTKVKRMDGIGGGRFRAVVDQPRLDRTNGFVALRVHGSDGDGNAVQQTVLRAYGLS</sequence>
<feature type="active site" description="Charge relay system" evidence="5 6">
    <location>
        <position position="226"/>
    </location>
</feature>
<evidence type="ECO:0000256" key="7">
    <source>
        <dbReference type="SAM" id="SignalP"/>
    </source>
</evidence>